<evidence type="ECO:0000256" key="3">
    <source>
        <dbReference type="ARBA" id="ARBA00022555"/>
    </source>
</evidence>
<keyword evidence="3" id="KW-0820">tRNA-binding</keyword>
<keyword evidence="7" id="KW-0521">NADP</keyword>
<comment type="function">
    <text evidence="2 12">Catalyzes the synthesis of 5,6-dihydrouridine (D), a modified base found in the D-loop of most tRNAs, via the reduction of the C5-C6 double bond in target uridines.</text>
</comment>
<gene>
    <name evidence="16" type="ORF">H3C67_02085</name>
</gene>
<evidence type="ECO:0000256" key="7">
    <source>
        <dbReference type="ARBA" id="ARBA00022857"/>
    </source>
</evidence>
<evidence type="ECO:0000256" key="6">
    <source>
        <dbReference type="ARBA" id="ARBA00022694"/>
    </source>
</evidence>
<comment type="catalytic activity">
    <reaction evidence="11">
        <text>a 5,6-dihydrouridine in tRNA + NAD(+) = a uridine in tRNA + NADH + H(+)</text>
        <dbReference type="Rhea" id="RHEA:54452"/>
        <dbReference type="Rhea" id="RHEA-COMP:13339"/>
        <dbReference type="Rhea" id="RHEA-COMP:13887"/>
        <dbReference type="ChEBI" id="CHEBI:15378"/>
        <dbReference type="ChEBI" id="CHEBI:57540"/>
        <dbReference type="ChEBI" id="CHEBI:57945"/>
        <dbReference type="ChEBI" id="CHEBI:65315"/>
        <dbReference type="ChEBI" id="CHEBI:74443"/>
    </reaction>
</comment>
<evidence type="ECO:0000256" key="1">
    <source>
        <dbReference type="ARBA" id="ARBA00001917"/>
    </source>
</evidence>
<dbReference type="GO" id="GO:0017150">
    <property type="term" value="F:tRNA dihydrouridine synthase activity"/>
    <property type="evidence" value="ECO:0007669"/>
    <property type="project" value="InterPro"/>
</dbReference>
<name>A0A952DRT0_9BACT</name>
<evidence type="ECO:0000256" key="13">
    <source>
        <dbReference type="PIRSR" id="PIRSR006621-1"/>
    </source>
</evidence>
<evidence type="ECO:0000256" key="5">
    <source>
        <dbReference type="ARBA" id="ARBA00022643"/>
    </source>
</evidence>
<evidence type="ECO:0000256" key="11">
    <source>
        <dbReference type="ARBA" id="ARBA00048802"/>
    </source>
</evidence>
<evidence type="ECO:0000313" key="16">
    <source>
        <dbReference type="EMBL" id="MBW7953551.1"/>
    </source>
</evidence>
<dbReference type="EMBL" id="JACFOF010000004">
    <property type="protein sequence ID" value="MBW7953551.1"/>
    <property type="molecule type" value="Genomic_DNA"/>
</dbReference>
<feature type="binding site" evidence="14">
    <location>
        <position position="71"/>
    </location>
    <ligand>
        <name>FMN</name>
        <dbReference type="ChEBI" id="CHEBI:58210"/>
    </ligand>
</feature>
<dbReference type="PANTHER" id="PTHR11082">
    <property type="entry name" value="TRNA-DIHYDROURIDINE SYNTHASE"/>
    <property type="match status" value="1"/>
</dbReference>
<feature type="active site" description="Proton donor" evidence="13">
    <location>
        <position position="101"/>
    </location>
</feature>
<dbReference type="Gene3D" id="3.20.20.70">
    <property type="entry name" value="Aldolase class I"/>
    <property type="match status" value="1"/>
</dbReference>
<dbReference type="InterPro" id="IPR035587">
    <property type="entry name" value="DUS-like_FMN-bd"/>
</dbReference>
<evidence type="ECO:0000259" key="15">
    <source>
        <dbReference type="Pfam" id="PF01207"/>
    </source>
</evidence>
<evidence type="ECO:0000256" key="12">
    <source>
        <dbReference type="PIRNR" id="PIRNR006621"/>
    </source>
</evidence>
<comment type="similarity">
    <text evidence="12">Belongs to the dus family.</text>
</comment>
<keyword evidence="14" id="KW-0547">Nucleotide-binding</keyword>
<feature type="domain" description="DUS-like FMN-binding" evidence="15">
    <location>
        <begin position="169"/>
        <end position="352"/>
    </location>
</feature>
<dbReference type="PANTHER" id="PTHR11082:SF25">
    <property type="entry name" value="DUS-LIKE FMN-BINDING DOMAIN-CONTAINING PROTEIN"/>
    <property type="match status" value="1"/>
</dbReference>
<dbReference type="SUPFAM" id="SSF51395">
    <property type="entry name" value="FMN-linked oxidoreductases"/>
    <property type="match status" value="1"/>
</dbReference>
<accession>A0A952DRT0</accession>
<dbReference type="GO" id="GO:0050660">
    <property type="term" value="F:flavin adenine dinucleotide binding"/>
    <property type="evidence" value="ECO:0007669"/>
    <property type="project" value="InterPro"/>
</dbReference>
<evidence type="ECO:0000256" key="10">
    <source>
        <dbReference type="ARBA" id="ARBA00048205"/>
    </source>
</evidence>
<dbReference type="InterPro" id="IPR001269">
    <property type="entry name" value="DUS_fam"/>
</dbReference>
<evidence type="ECO:0000256" key="4">
    <source>
        <dbReference type="ARBA" id="ARBA00022630"/>
    </source>
</evidence>
<keyword evidence="5 12" id="KW-0288">FMN</keyword>
<reference evidence="16" key="1">
    <citation type="journal article" date="2022" name="ISME J.">
        <title>A general approach to explore prokaryotic protein glycosylation reveals the unique surface layer modulation of an anammox bacterium.</title>
        <authorList>
            <person name="Pabst M."/>
            <person name="Grouzdev D.S."/>
            <person name="Lawson C.E."/>
            <person name="Kleikamp H.B.C."/>
            <person name="de Ram C."/>
            <person name="Louwen R."/>
            <person name="Lin Y.M."/>
            <person name="Lucker S."/>
            <person name="van Loosdrecht M.C.M."/>
            <person name="Laureni M."/>
        </authorList>
    </citation>
    <scope>NUCLEOTIDE SEQUENCE</scope>
    <source>
        <strain evidence="16">BROCD043</strain>
    </source>
</reference>
<proteinExistence type="inferred from homology"/>
<comment type="cofactor">
    <cofactor evidence="1 12 14">
        <name>FMN</name>
        <dbReference type="ChEBI" id="CHEBI:58210"/>
    </cofactor>
</comment>
<dbReference type="PROSITE" id="PS01136">
    <property type="entry name" value="UPF0034"/>
    <property type="match status" value="1"/>
</dbReference>
<dbReference type="InterPro" id="IPR018517">
    <property type="entry name" value="tRNA_hU_synthase_CS"/>
</dbReference>
<keyword evidence="6 12" id="KW-0819">tRNA processing</keyword>
<dbReference type="GO" id="GO:0000049">
    <property type="term" value="F:tRNA binding"/>
    <property type="evidence" value="ECO:0007669"/>
    <property type="project" value="UniProtKB-KW"/>
</dbReference>
<dbReference type="InterPro" id="IPR024036">
    <property type="entry name" value="tRNA-dHydroUridine_Synthase_C"/>
</dbReference>
<dbReference type="Pfam" id="PF01207">
    <property type="entry name" value="Dus"/>
    <property type="match status" value="2"/>
</dbReference>
<keyword evidence="4 12" id="KW-0285">Flavoprotein</keyword>
<comment type="caution">
    <text evidence="16">The sequence shown here is derived from an EMBL/GenBank/DDBJ whole genome shotgun (WGS) entry which is preliminary data.</text>
</comment>
<dbReference type="PIRSF" id="PIRSF006621">
    <property type="entry name" value="Dus"/>
    <property type="match status" value="1"/>
</dbReference>
<evidence type="ECO:0000256" key="14">
    <source>
        <dbReference type="PIRSR" id="PIRSR006621-2"/>
    </source>
</evidence>
<comment type="catalytic activity">
    <reaction evidence="10">
        <text>a 5,6-dihydrouridine in tRNA + NADP(+) = a uridine in tRNA + NADPH + H(+)</text>
        <dbReference type="Rhea" id="RHEA:23624"/>
        <dbReference type="Rhea" id="RHEA-COMP:13339"/>
        <dbReference type="Rhea" id="RHEA-COMP:13887"/>
        <dbReference type="ChEBI" id="CHEBI:15378"/>
        <dbReference type="ChEBI" id="CHEBI:57783"/>
        <dbReference type="ChEBI" id="CHEBI:58349"/>
        <dbReference type="ChEBI" id="CHEBI:65315"/>
        <dbReference type="ChEBI" id="CHEBI:74443"/>
    </reaction>
</comment>
<feature type="binding site" evidence="14">
    <location>
        <position position="206"/>
    </location>
    <ligand>
        <name>FMN</name>
        <dbReference type="ChEBI" id="CHEBI:58210"/>
    </ligand>
</feature>
<evidence type="ECO:0000256" key="2">
    <source>
        <dbReference type="ARBA" id="ARBA00002790"/>
    </source>
</evidence>
<dbReference type="Proteomes" id="UP000781173">
    <property type="component" value="Unassembled WGS sequence"/>
</dbReference>
<feature type="binding site" evidence="14">
    <location>
        <position position="178"/>
    </location>
    <ligand>
        <name>FMN</name>
        <dbReference type="ChEBI" id="CHEBI:58210"/>
    </ligand>
</feature>
<feature type="domain" description="DUS-like FMN-binding" evidence="15">
    <location>
        <begin position="14"/>
        <end position="133"/>
    </location>
</feature>
<evidence type="ECO:0000313" key="17">
    <source>
        <dbReference type="Proteomes" id="UP000781173"/>
    </source>
</evidence>
<keyword evidence="8" id="KW-0694">RNA-binding</keyword>
<dbReference type="InterPro" id="IPR013785">
    <property type="entry name" value="Aldolase_TIM"/>
</dbReference>
<feature type="binding site" evidence="14">
    <location>
        <begin position="270"/>
        <end position="271"/>
    </location>
    <ligand>
        <name>FMN</name>
        <dbReference type="ChEBI" id="CHEBI:58210"/>
    </ligand>
</feature>
<evidence type="ECO:0000256" key="9">
    <source>
        <dbReference type="ARBA" id="ARBA00023002"/>
    </source>
</evidence>
<dbReference type="CDD" id="cd02801">
    <property type="entry name" value="DUS_like_FMN"/>
    <property type="match status" value="1"/>
</dbReference>
<organism evidence="16 17">
    <name type="scientific">Candidatus Dojkabacteria bacterium</name>
    <dbReference type="NCBI Taxonomy" id="2099670"/>
    <lineage>
        <taxon>Bacteria</taxon>
        <taxon>Candidatus Dojkabacteria</taxon>
    </lineage>
</organism>
<keyword evidence="9 12" id="KW-0560">Oxidoreductase</keyword>
<dbReference type="Gene3D" id="1.10.1200.80">
    <property type="entry name" value="Putative flavin oxidoreducatase, domain 2"/>
    <property type="match status" value="1"/>
</dbReference>
<sequence>MNFWRQLKKPIIGLSPMDGVTDAPFRYIVAKYSKPDVILTEFINVHGIHYGAEKLFVDFLYHEIERPIVAQIYGKEPEYFYTAAQVACELGFDGVDINMGCPAKNVASSGSGAALIKTPDLAREIVLMTKKGVADYLENGFITKSAKLERKVEETKNKLSELGVNFRDKNKQIPVSIKTRIGYDSDITEEWIGNLLKVSPDAITLHGRTLKQLYGGSANWRSIARAVELIKRNNLETGQETIVLGNGDISSRNEALTRITESKADGALVGRAVFGNPLFFKGENLNNKIEAFKIALEHSYLQEKVKGKDSFVQMRKHLAWYVKGFAGAASLRASLVRTSSAEEVKQILIEVLKNSEGIDNSILTE</sequence>
<dbReference type="EC" id="1.3.1.-" evidence="12"/>
<evidence type="ECO:0000256" key="8">
    <source>
        <dbReference type="ARBA" id="ARBA00022884"/>
    </source>
</evidence>
<protein>
    <recommendedName>
        <fullName evidence="12">tRNA-dihydrouridine synthase</fullName>
        <ecNumber evidence="12">1.3.1.-</ecNumber>
    </recommendedName>
</protein>
<dbReference type="AlphaFoldDB" id="A0A952DRT0"/>